<feature type="compositionally biased region" description="Low complexity" evidence="1">
    <location>
        <begin position="206"/>
        <end position="219"/>
    </location>
</feature>
<dbReference type="EMBL" id="FNXT01000372">
    <property type="protein sequence ID" value="SZX64149.1"/>
    <property type="molecule type" value="Genomic_DNA"/>
</dbReference>
<dbReference type="PANTHER" id="PTHR14237">
    <property type="entry name" value="MOLYBDOPTERIN COFACTOR SULFURASE MOSC"/>
    <property type="match status" value="1"/>
</dbReference>
<dbReference type="Gene3D" id="3.40.640.10">
    <property type="entry name" value="Type I PLP-dependent aspartate aminotransferase-like (Major domain)"/>
    <property type="match status" value="2"/>
</dbReference>
<dbReference type="Pfam" id="PF00266">
    <property type="entry name" value="Aminotran_5"/>
    <property type="match status" value="2"/>
</dbReference>
<keyword evidence="4" id="KW-1185">Reference proteome</keyword>
<organism evidence="3 4">
    <name type="scientific">Tetradesmus obliquus</name>
    <name type="common">Green alga</name>
    <name type="synonym">Acutodesmus obliquus</name>
    <dbReference type="NCBI Taxonomy" id="3088"/>
    <lineage>
        <taxon>Eukaryota</taxon>
        <taxon>Viridiplantae</taxon>
        <taxon>Chlorophyta</taxon>
        <taxon>core chlorophytes</taxon>
        <taxon>Chlorophyceae</taxon>
        <taxon>CS clade</taxon>
        <taxon>Sphaeropleales</taxon>
        <taxon>Scenedesmaceae</taxon>
        <taxon>Tetradesmus</taxon>
    </lineage>
</organism>
<proteinExistence type="predicted"/>
<evidence type="ECO:0000313" key="4">
    <source>
        <dbReference type="Proteomes" id="UP000256970"/>
    </source>
</evidence>
<reference evidence="3 4" key="1">
    <citation type="submission" date="2016-10" db="EMBL/GenBank/DDBJ databases">
        <authorList>
            <person name="Cai Z."/>
        </authorList>
    </citation>
    <scope>NUCLEOTIDE SEQUENCE [LARGE SCALE GENOMIC DNA]</scope>
</reference>
<gene>
    <name evidence="3" type="ORF">BQ4739_LOCUS4670</name>
</gene>
<dbReference type="Proteomes" id="UP000256970">
    <property type="component" value="Unassembled WGS sequence"/>
</dbReference>
<dbReference type="STRING" id="3088.A0A383VH74"/>
<protein>
    <recommendedName>
        <fullName evidence="2">Aminotransferase class V domain-containing protein</fullName>
    </recommendedName>
</protein>
<feature type="region of interest" description="Disordered" evidence="1">
    <location>
        <begin position="196"/>
        <end position="219"/>
    </location>
</feature>
<dbReference type="SUPFAM" id="SSF53383">
    <property type="entry name" value="PLP-dependent transferases"/>
    <property type="match status" value="2"/>
</dbReference>
<sequence length="722" mass="75860">MAADAPQTAETSPKVPYGTLEEAKAAFLEQHGSSYGYKGWMEQRWQEEVGDRLGQGQHYLDYTGAAQYTTSMITSIMSELTSCAFGNPHSRNPSSAKSTQEVNLARSLVLQHFNADPEQYYVIFTKGATEGLKMVGEFFPWTAAGSSSSSSSASNFVYTQANHKSVLGIGAYAKRAGAQLHCVSREHMDQWLASPGKSAAALPPMSRSSSSSRRSLSFSSSSRRPSIISANSGTFAGAAADAAAAADVVASVPVSIGAGAGVAAGGMSSSNSSSSNLNSSSGAPTFHLVAFPAKDNYEGQLYPLSWIEQVHAKSDASNTYLVVLDAAAYAATHALDLAAVQPDFVPVSFYKLFGYPTGLGALLVRKEAARQLNKVYFGGGSVDYCTAEDVWHVLSAPPAGLEDGTLGYLNIAALKYGFELLSSLGGMQAVAAHVESLRSWTYQQLAALQHSNGRPLLKLFGRHAEGLANQCAIFQFQVVTPDGDRLPGMLVEAAATAAGLHLRTGCNCNPGRCLANLGITPEEERARAAQGHTGPILVVMRPRTSSIGGRLIFEPPTTTTNTSTTSSSGIKASAASADSPCALRAASGSRSSRGSMAGPSAARQLVPVPLPLGSVRASLGAMSTFEDCFALVRFLALTFTDFEVCEAEVEEGEKIVHVVNDRQRVVEVRATISSAGAAEDLCLLDGSQGTQHAAADATIDEEPGSEECEEGMVLYNMLSYAS</sequence>
<dbReference type="InterPro" id="IPR015421">
    <property type="entry name" value="PyrdxlP-dep_Trfase_major"/>
</dbReference>
<feature type="domain" description="Aminotransferase class V" evidence="2">
    <location>
        <begin position="284"/>
        <end position="451"/>
    </location>
</feature>
<dbReference type="PANTHER" id="PTHR14237:SF80">
    <property type="entry name" value="MOLYBDENUM COFACTOR SULFURASE"/>
    <property type="match status" value="1"/>
</dbReference>
<feature type="compositionally biased region" description="Low complexity" evidence="1">
    <location>
        <begin position="557"/>
        <end position="572"/>
    </location>
</feature>
<dbReference type="InterPro" id="IPR015424">
    <property type="entry name" value="PyrdxlP-dep_Trfase"/>
</dbReference>
<feature type="region of interest" description="Disordered" evidence="1">
    <location>
        <begin position="553"/>
        <end position="572"/>
    </location>
</feature>
<evidence type="ECO:0000259" key="2">
    <source>
        <dbReference type="Pfam" id="PF00266"/>
    </source>
</evidence>
<dbReference type="InterPro" id="IPR000192">
    <property type="entry name" value="Aminotrans_V_dom"/>
</dbReference>
<dbReference type="AlphaFoldDB" id="A0A383VH74"/>
<accession>A0A383VH74</accession>
<evidence type="ECO:0000313" key="3">
    <source>
        <dbReference type="EMBL" id="SZX64149.1"/>
    </source>
</evidence>
<name>A0A383VH74_TETOB</name>
<feature type="domain" description="Aminotransferase class V" evidence="2">
    <location>
        <begin position="58"/>
        <end position="185"/>
    </location>
</feature>
<evidence type="ECO:0000256" key="1">
    <source>
        <dbReference type="SAM" id="MobiDB-lite"/>
    </source>
</evidence>